<dbReference type="Proteomes" id="UP001589575">
    <property type="component" value="Unassembled WGS sequence"/>
</dbReference>
<evidence type="ECO:0000313" key="2">
    <source>
        <dbReference type="Proteomes" id="UP001589575"/>
    </source>
</evidence>
<accession>A0ABV5G3U9</accession>
<organism evidence="1 2">
    <name type="scientific">Citricoccus parietis</name>
    <dbReference type="NCBI Taxonomy" id="592307"/>
    <lineage>
        <taxon>Bacteria</taxon>
        <taxon>Bacillati</taxon>
        <taxon>Actinomycetota</taxon>
        <taxon>Actinomycetes</taxon>
        <taxon>Micrococcales</taxon>
        <taxon>Micrococcaceae</taxon>
        <taxon>Citricoccus</taxon>
    </lineage>
</organism>
<evidence type="ECO:0000313" key="1">
    <source>
        <dbReference type="EMBL" id="MFB9073620.1"/>
    </source>
</evidence>
<protein>
    <submittedName>
        <fullName evidence="1">Uncharacterized protein</fullName>
    </submittedName>
</protein>
<keyword evidence="2" id="KW-1185">Reference proteome</keyword>
<dbReference type="EMBL" id="JBHMFI010000001">
    <property type="protein sequence ID" value="MFB9073620.1"/>
    <property type="molecule type" value="Genomic_DNA"/>
</dbReference>
<name>A0ABV5G3U9_9MICC</name>
<sequence>MGGVPGVVEVHRVVQIERGGLGQRGLRRAERRREVDGRDGLLQVRWVRAGGR</sequence>
<proteinExistence type="predicted"/>
<reference evidence="1 2" key="1">
    <citation type="submission" date="2024-09" db="EMBL/GenBank/DDBJ databases">
        <authorList>
            <person name="Sun Q."/>
            <person name="Mori K."/>
        </authorList>
    </citation>
    <scope>NUCLEOTIDE SEQUENCE [LARGE SCALE GENOMIC DNA]</scope>
    <source>
        <strain evidence="1 2">CCM 7609</strain>
    </source>
</reference>
<gene>
    <name evidence="1" type="ORF">ACFFX0_21435</name>
</gene>
<comment type="caution">
    <text evidence="1">The sequence shown here is derived from an EMBL/GenBank/DDBJ whole genome shotgun (WGS) entry which is preliminary data.</text>
</comment>